<comment type="caution">
    <text evidence="1">The sequence shown here is derived from an EMBL/GenBank/DDBJ whole genome shotgun (WGS) entry which is preliminary data.</text>
</comment>
<sequence>MKKFDSYHIVLNNKVYSGKVISAVGRHLFYASIKDTPLKKLTKNLKVIRKVQ</sequence>
<name>A0AAW7AEH1_9STAP</name>
<reference evidence="1" key="2">
    <citation type="submission" date="2023-03" db="EMBL/GenBank/DDBJ databases">
        <authorList>
            <person name="Vazquez L."/>
            <person name="Rodriguez J."/>
            <person name="Mayo B."/>
            <person name="Florez A.B."/>
        </authorList>
    </citation>
    <scope>NUCLEOTIDE SEQUENCE</scope>
    <source>
        <strain evidence="1">5A3I</strain>
    </source>
</reference>
<evidence type="ECO:0000313" key="1">
    <source>
        <dbReference type="EMBL" id="MDK9864476.1"/>
    </source>
</evidence>
<dbReference type="RefSeq" id="WP_002506371.1">
    <property type="nucleotide sequence ID" value="NZ_CP099990.1"/>
</dbReference>
<dbReference type="AlphaFoldDB" id="A0AAW7AEH1"/>
<gene>
    <name evidence="1" type="ORF">P1A27_00630</name>
</gene>
<organism evidence="1 2">
    <name type="scientific">Staphylococcus equorum</name>
    <dbReference type="NCBI Taxonomy" id="246432"/>
    <lineage>
        <taxon>Bacteria</taxon>
        <taxon>Bacillati</taxon>
        <taxon>Bacillota</taxon>
        <taxon>Bacilli</taxon>
        <taxon>Bacillales</taxon>
        <taxon>Staphylococcaceae</taxon>
        <taxon>Staphylococcus</taxon>
    </lineage>
</organism>
<protein>
    <submittedName>
        <fullName evidence="1">Uncharacterized protein</fullName>
    </submittedName>
</protein>
<dbReference type="EMBL" id="JARGCK010000001">
    <property type="protein sequence ID" value="MDK9864476.1"/>
    <property type="molecule type" value="Genomic_DNA"/>
</dbReference>
<proteinExistence type="predicted"/>
<reference evidence="1" key="1">
    <citation type="journal article" date="2023" name="Int. J. Mol. Sci.">
        <title>Antibiotic Resistance/Susceptibility Profiles of Staphylococcus equorum Strains from Cheese, and Genome Analysis for Antibiotic Resistance Genes.</title>
        <authorList>
            <person name="Vazquez L."/>
            <person name="Srednik M.E."/>
            <person name="Rodriguez J."/>
            <person name="Florez A.B."/>
            <person name="Mayo B."/>
        </authorList>
    </citation>
    <scope>NUCLEOTIDE SEQUENCE</scope>
    <source>
        <strain evidence="1">5A3I</strain>
    </source>
</reference>
<accession>A0AAW7AEH1</accession>
<dbReference type="Proteomes" id="UP001174037">
    <property type="component" value="Unassembled WGS sequence"/>
</dbReference>
<evidence type="ECO:0000313" key="2">
    <source>
        <dbReference type="Proteomes" id="UP001174037"/>
    </source>
</evidence>